<proteinExistence type="predicted"/>
<gene>
    <name evidence="2" type="ORF">BOX37_07220</name>
</gene>
<dbReference type="Proteomes" id="UP000183810">
    <property type="component" value="Chromosome"/>
</dbReference>
<protein>
    <submittedName>
        <fullName evidence="2">Uncharacterized protein</fullName>
    </submittedName>
</protein>
<reference evidence="2" key="1">
    <citation type="submission" date="2016-11" db="EMBL/GenBank/DDBJ databases">
        <authorList>
            <person name="Jaros S."/>
            <person name="Januszkiewicz K."/>
            <person name="Wedrychowicz H."/>
        </authorList>
    </citation>
    <scope>NUCLEOTIDE SEQUENCE [LARGE SCALE GENOMIC DNA]</scope>
    <source>
        <strain evidence="2">Y48</strain>
    </source>
</reference>
<keyword evidence="3" id="KW-1185">Reference proteome</keyword>
<organism evidence="2 3">
    <name type="scientific">Nocardia mangyaensis</name>
    <dbReference type="NCBI Taxonomy" id="2213200"/>
    <lineage>
        <taxon>Bacteria</taxon>
        <taxon>Bacillati</taxon>
        <taxon>Actinomycetota</taxon>
        <taxon>Actinomycetes</taxon>
        <taxon>Mycobacteriales</taxon>
        <taxon>Nocardiaceae</taxon>
        <taxon>Nocardia</taxon>
    </lineage>
</organism>
<name>A0A1J0VP29_9NOCA</name>
<sequence>MSEPIPTYEWRTAPAHLRTRRQLAAEGLRPNGQDIAGRIVRSRGSRKEPLVAHLFDVEKAAPKRQPSEAQLQALAKATREHQLRAAERRGVDRAEFDEPSTGDPGPAWTAPTSALASYSPSGNAVAAALARTTDREGMER</sequence>
<evidence type="ECO:0000313" key="3">
    <source>
        <dbReference type="Proteomes" id="UP000183810"/>
    </source>
</evidence>
<feature type="compositionally biased region" description="Basic and acidic residues" evidence="1">
    <location>
        <begin position="77"/>
        <end position="96"/>
    </location>
</feature>
<dbReference type="KEGG" id="nsl:BOX37_07220"/>
<feature type="region of interest" description="Disordered" evidence="1">
    <location>
        <begin position="61"/>
        <end position="140"/>
    </location>
</feature>
<dbReference type="OrthoDB" id="4553528at2"/>
<feature type="compositionally biased region" description="Polar residues" evidence="1">
    <location>
        <begin position="110"/>
        <end position="122"/>
    </location>
</feature>
<evidence type="ECO:0000313" key="2">
    <source>
        <dbReference type="EMBL" id="APE33795.1"/>
    </source>
</evidence>
<dbReference type="InterPro" id="IPR048142">
    <property type="entry name" value="QRL_CxxC_CxxC"/>
</dbReference>
<dbReference type="AlphaFoldDB" id="A0A1J0VP29"/>
<accession>A0A1J0VP29</accession>
<dbReference type="RefSeq" id="WP_071926978.1">
    <property type="nucleotide sequence ID" value="NZ_CP018082.1"/>
</dbReference>
<evidence type="ECO:0000256" key="1">
    <source>
        <dbReference type="SAM" id="MobiDB-lite"/>
    </source>
</evidence>
<dbReference type="NCBIfam" id="NF041638">
    <property type="entry name" value="QRL_CxxC_CxxC"/>
    <property type="match status" value="1"/>
</dbReference>
<dbReference type="EMBL" id="CP018082">
    <property type="protein sequence ID" value="APE33795.1"/>
    <property type="molecule type" value="Genomic_DNA"/>
</dbReference>